<reference evidence="1" key="1">
    <citation type="submission" date="2022-12" db="EMBL/GenBank/DDBJ databases">
        <title>Draft genome assemblies for two species of Escallonia (Escalloniales).</title>
        <authorList>
            <person name="Chanderbali A."/>
            <person name="Dervinis C."/>
            <person name="Anghel I."/>
            <person name="Soltis D."/>
            <person name="Soltis P."/>
            <person name="Zapata F."/>
        </authorList>
    </citation>
    <scope>NUCLEOTIDE SEQUENCE</scope>
    <source>
        <strain evidence="1">UCBG92.1500</strain>
        <tissue evidence="1">Leaf</tissue>
    </source>
</reference>
<proteinExistence type="predicted"/>
<comment type="caution">
    <text evidence="1">The sequence shown here is derived from an EMBL/GenBank/DDBJ whole genome shotgun (WGS) entry which is preliminary data.</text>
</comment>
<keyword evidence="2" id="KW-1185">Reference proteome</keyword>
<accession>A0AA88UEB9</accession>
<sequence length="144" mass="16233">MTAKYKPGSSLERRSFTSIQVTFAHQHPRPEGLTGTTNYIDRTMDQVLEYSEQNIGKVGSLGVRWVNRMVTGCSSLTYNCNFPTSHGCGTLSNGERDMPVREYHRKYGINECSSVLDLSMKYMNQSLKKGNGKGKEKDPSTRNR</sequence>
<organism evidence="1 2">
    <name type="scientific">Escallonia rubra</name>
    <dbReference type="NCBI Taxonomy" id="112253"/>
    <lineage>
        <taxon>Eukaryota</taxon>
        <taxon>Viridiplantae</taxon>
        <taxon>Streptophyta</taxon>
        <taxon>Embryophyta</taxon>
        <taxon>Tracheophyta</taxon>
        <taxon>Spermatophyta</taxon>
        <taxon>Magnoliopsida</taxon>
        <taxon>eudicotyledons</taxon>
        <taxon>Gunneridae</taxon>
        <taxon>Pentapetalae</taxon>
        <taxon>asterids</taxon>
        <taxon>campanulids</taxon>
        <taxon>Escalloniales</taxon>
        <taxon>Escalloniaceae</taxon>
        <taxon>Escallonia</taxon>
    </lineage>
</organism>
<dbReference type="EMBL" id="JAVXUO010002540">
    <property type="protein sequence ID" value="KAK2972062.1"/>
    <property type="molecule type" value="Genomic_DNA"/>
</dbReference>
<protein>
    <submittedName>
        <fullName evidence="1">Uncharacterized protein</fullName>
    </submittedName>
</protein>
<evidence type="ECO:0000313" key="1">
    <source>
        <dbReference type="EMBL" id="KAK2972062.1"/>
    </source>
</evidence>
<evidence type="ECO:0000313" key="2">
    <source>
        <dbReference type="Proteomes" id="UP001187471"/>
    </source>
</evidence>
<dbReference type="AlphaFoldDB" id="A0AA88UEB9"/>
<name>A0AA88UEB9_9ASTE</name>
<dbReference type="Proteomes" id="UP001187471">
    <property type="component" value="Unassembled WGS sequence"/>
</dbReference>
<gene>
    <name evidence="1" type="ORF">RJ640_005082</name>
</gene>